<feature type="region of interest" description="Disordered" evidence="1">
    <location>
        <begin position="16"/>
        <end position="65"/>
    </location>
</feature>
<evidence type="ECO:0000256" key="1">
    <source>
        <dbReference type="SAM" id="MobiDB-lite"/>
    </source>
</evidence>
<gene>
    <name evidence="3" type="ORF">PXH69_18450</name>
</gene>
<feature type="compositionally biased region" description="Low complexity" evidence="1">
    <location>
        <begin position="56"/>
        <end position="65"/>
    </location>
</feature>
<comment type="caution">
    <text evidence="3">The sequence shown here is derived from an EMBL/GenBank/DDBJ whole genome shotgun (WGS) entry which is preliminary data.</text>
</comment>
<feature type="compositionally biased region" description="Pro residues" evidence="1">
    <location>
        <begin position="41"/>
        <end position="55"/>
    </location>
</feature>
<name>A0AAW6LQ00_RHOSG</name>
<dbReference type="AlphaFoldDB" id="A0AAW6LQ00"/>
<reference evidence="3" key="1">
    <citation type="submission" date="2023-02" db="EMBL/GenBank/DDBJ databases">
        <title>A novel hydrolase synthesized by Rhodococcus erythropolis HQ is responsible for the detoxification of Zearalenone.</title>
        <authorList>
            <person name="Hu J."/>
            <person name="Xu J."/>
        </authorList>
    </citation>
    <scope>NUCLEOTIDE SEQUENCE</scope>
    <source>
        <strain evidence="3">HQ</strain>
    </source>
</reference>
<organism evidence="3 4">
    <name type="scientific">Rhodococcus qingshengii</name>
    <dbReference type="NCBI Taxonomy" id="334542"/>
    <lineage>
        <taxon>Bacteria</taxon>
        <taxon>Bacillati</taxon>
        <taxon>Actinomycetota</taxon>
        <taxon>Actinomycetes</taxon>
        <taxon>Mycobacteriales</taxon>
        <taxon>Nocardiaceae</taxon>
        <taxon>Rhodococcus</taxon>
        <taxon>Rhodococcus erythropolis group</taxon>
    </lineage>
</organism>
<evidence type="ECO:0000313" key="4">
    <source>
        <dbReference type="Proteomes" id="UP001217325"/>
    </source>
</evidence>
<dbReference type="RefSeq" id="WP_275231979.1">
    <property type="nucleotide sequence ID" value="NZ_JARDXE010000011.1"/>
</dbReference>
<dbReference type="Proteomes" id="UP001217325">
    <property type="component" value="Unassembled WGS sequence"/>
</dbReference>
<accession>A0AAW6LQ00</accession>
<dbReference type="InterPro" id="IPR018649">
    <property type="entry name" value="SHOCT"/>
</dbReference>
<protein>
    <submittedName>
        <fullName evidence="3">SHOCT domain-containing protein</fullName>
    </submittedName>
</protein>
<dbReference type="EMBL" id="JARDXE010000011">
    <property type="protein sequence ID" value="MDE8646950.1"/>
    <property type="molecule type" value="Genomic_DNA"/>
</dbReference>
<proteinExistence type="predicted"/>
<sequence>MSFLRRAGRVAVASSIHGNVQRRQRTRWAAEDQARAAQAQPVPPIPDLPPLPPQAAPAAPAAPAASMDLKLEQLTKLGELKSAGVLTEAEFETQKARILA</sequence>
<dbReference type="Pfam" id="PF09851">
    <property type="entry name" value="SHOCT"/>
    <property type="match status" value="1"/>
</dbReference>
<evidence type="ECO:0000313" key="3">
    <source>
        <dbReference type="EMBL" id="MDE8646950.1"/>
    </source>
</evidence>
<feature type="domain" description="SHOCT" evidence="2">
    <location>
        <begin position="72"/>
        <end position="99"/>
    </location>
</feature>
<evidence type="ECO:0000259" key="2">
    <source>
        <dbReference type="Pfam" id="PF09851"/>
    </source>
</evidence>